<dbReference type="PANTHER" id="PTHR43711:SF1">
    <property type="entry name" value="HISTIDINE KINASE 1"/>
    <property type="match status" value="1"/>
</dbReference>
<keyword evidence="4" id="KW-0597">Phosphoprotein</keyword>
<evidence type="ECO:0000256" key="5">
    <source>
        <dbReference type="ARBA" id="ARBA00022679"/>
    </source>
</evidence>
<keyword evidence="10" id="KW-1133">Transmembrane helix</keyword>
<evidence type="ECO:0000256" key="4">
    <source>
        <dbReference type="ARBA" id="ARBA00022553"/>
    </source>
</evidence>
<sequence>MNIHKRFILPFFIQLILVFIIFFFILLSIWAVIGFSIMNEEVTQDLSKADSLFFSDKITIQGKKVTFDDELKQLAKNQNGWLLVLTTKGDVIGAYNASENVPSHFNKSELAGLMLQNSSDPVEYFHWTLDETYPQPQMLIFGRKSYETSLLNEVKSRVDWENHLLNLSAATLQQIDEKEAWVQLINSTGKVLDGYGRDKEGITYTNQDLQTLSESAHDSVDAFFDVETEQTIIVGISHSGSTSLEENLFKGISKSVLIIFIVLFLLLLTGTFWYARKFGVPLITMMKWIQNLGSGLYEQPLDLHQRPIMLNKKGKLKRKYRLYKDLITTLVQLTETLQQNETQRRKMTQTRDEWISGLSHDLKTPLASISGYAQMLESENYWWTEKETREFALIIAEKSGYMMELLEDLTLTYRLRNQALPIMKEEVDIIEFIRRTIIHFINDPANSSMKFIFQPKNETALASIDTKWFQRIIDNLIANAIQYNPSGTTITVSISPIEGHLMVITIEDDGIGMDNETINKLFQRYYRGTNTSDSGRGTGLGMAITKQLVQLHGGSINVKSSPQKGTTVRIILPA</sequence>
<dbReference type="SMART" id="SM00387">
    <property type="entry name" value="HATPase_c"/>
    <property type="match status" value="1"/>
</dbReference>
<dbReference type="InterPro" id="IPR005467">
    <property type="entry name" value="His_kinase_dom"/>
</dbReference>
<comment type="subcellular location">
    <subcellularLocation>
        <location evidence="2">Cell membrane</location>
        <topology evidence="2">Multi-pass membrane protein</topology>
    </subcellularLocation>
</comment>
<dbReference type="RefSeq" id="WP_305159608.1">
    <property type="nucleotide sequence ID" value="NZ_JAUUTP010000005.1"/>
</dbReference>
<evidence type="ECO:0000259" key="11">
    <source>
        <dbReference type="PROSITE" id="PS50109"/>
    </source>
</evidence>
<evidence type="ECO:0000256" key="10">
    <source>
        <dbReference type="SAM" id="Phobius"/>
    </source>
</evidence>
<evidence type="ECO:0000256" key="6">
    <source>
        <dbReference type="ARBA" id="ARBA00022741"/>
    </source>
</evidence>
<keyword evidence="7 12" id="KW-0418">Kinase</keyword>
<keyword evidence="9" id="KW-0902">Two-component regulatory system</keyword>
<dbReference type="GO" id="GO:0005524">
    <property type="term" value="F:ATP binding"/>
    <property type="evidence" value="ECO:0007669"/>
    <property type="project" value="UniProtKB-KW"/>
</dbReference>
<keyword evidence="5" id="KW-0808">Transferase</keyword>
<dbReference type="InterPro" id="IPR050736">
    <property type="entry name" value="Sensor_HK_Regulatory"/>
</dbReference>
<keyword evidence="6" id="KW-0547">Nucleotide-binding</keyword>
<dbReference type="Proteomes" id="UP001178277">
    <property type="component" value="Unassembled WGS sequence"/>
</dbReference>
<name>A0AA90NYS0_9BACI</name>
<proteinExistence type="predicted"/>
<dbReference type="Gene3D" id="3.30.565.10">
    <property type="entry name" value="Histidine kinase-like ATPase, C-terminal domain"/>
    <property type="match status" value="1"/>
</dbReference>
<evidence type="ECO:0000256" key="9">
    <source>
        <dbReference type="ARBA" id="ARBA00023012"/>
    </source>
</evidence>
<dbReference type="InterPro" id="IPR036097">
    <property type="entry name" value="HisK_dim/P_sf"/>
</dbReference>
<dbReference type="Pfam" id="PF00512">
    <property type="entry name" value="HisKA"/>
    <property type="match status" value="1"/>
</dbReference>
<dbReference type="PRINTS" id="PR00344">
    <property type="entry name" value="BCTRLSENSOR"/>
</dbReference>
<dbReference type="SMART" id="SM00388">
    <property type="entry name" value="HisKA"/>
    <property type="match status" value="1"/>
</dbReference>
<dbReference type="AlphaFoldDB" id="A0AA90NYS0"/>
<comment type="caution">
    <text evidence="12">The sequence shown here is derived from an EMBL/GenBank/DDBJ whole genome shotgun (WGS) entry which is preliminary data.</text>
</comment>
<dbReference type="GO" id="GO:0000155">
    <property type="term" value="F:phosphorelay sensor kinase activity"/>
    <property type="evidence" value="ECO:0007669"/>
    <property type="project" value="InterPro"/>
</dbReference>
<dbReference type="EMBL" id="JAUUTP010000005">
    <property type="protein sequence ID" value="MDP1418206.1"/>
    <property type="molecule type" value="Genomic_DNA"/>
</dbReference>
<dbReference type="PROSITE" id="PS50109">
    <property type="entry name" value="HIS_KIN"/>
    <property type="match status" value="1"/>
</dbReference>
<dbReference type="EC" id="2.7.13.3" evidence="3"/>
<dbReference type="CDD" id="cd00075">
    <property type="entry name" value="HATPase"/>
    <property type="match status" value="1"/>
</dbReference>
<dbReference type="CDD" id="cd00082">
    <property type="entry name" value="HisKA"/>
    <property type="match status" value="1"/>
</dbReference>
<dbReference type="SUPFAM" id="SSF55874">
    <property type="entry name" value="ATPase domain of HSP90 chaperone/DNA topoisomerase II/histidine kinase"/>
    <property type="match status" value="1"/>
</dbReference>
<dbReference type="InterPro" id="IPR003661">
    <property type="entry name" value="HisK_dim/P_dom"/>
</dbReference>
<gene>
    <name evidence="12" type="ORF">Q8G35_07265</name>
</gene>
<dbReference type="SUPFAM" id="SSF47384">
    <property type="entry name" value="Homodimeric domain of signal transducing histidine kinase"/>
    <property type="match status" value="1"/>
</dbReference>
<feature type="transmembrane region" description="Helical" evidence="10">
    <location>
        <begin position="256"/>
        <end position="275"/>
    </location>
</feature>
<keyword evidence="10" id="KW-0812">Transmembrane</keyword>
<dbReference type="InterPro" id="IPR004358">
    <property type="entry name" value="Sig_transdc_His_kin-like_C"/>
</dbReference>
<keyword evidence="8" id="KW-0067">ATP-binding</keyword>
<comment type="catalytic activity">
    <reaction evidence="1">
        <text>ATP + protein L-histidine = ADP + protein N-phospho-L-histidine.</text>
        <dbReference type="EC" id="2.7.13.3"/>
    </reaction>
</comment>
<evidence type="ECO:0000313" key="12">
    <source>
        <dbReference type="EMBL" id="MDP1418206.1"/>
    </source>
</evidence>
<feature type="transmembrane region" description="Helical" evidence="10">
    <location>
        <begin position="7"/>
        <end position="33"/>
    </location>
</feature>
<evidence type="ECO:0000313" key="13">
    <source>
        <dbReference type="Proteomes" id="UP001178277"/>
    </source>
</evidence>
<feature type="domain" description="Histidine kinase" evidence="11">
    <location>
        <begin position="357"/>
        <end position="574"/>
    </location>
</feature>
<dbReference type="InterPro" id="IPR003594">
    <property type="entry name" value="HATPase_dom"/>
</dbReference>
<evidence type="ECO:0000256" key="8">
    <source>
        <dbReference type="ARBA" id="ARBA00022840"/>
    </source>
</evidence>
<dbReference type="PANTHER" id="PTHR43711">
    <property type="entry name" value="TWO-COMPONENT HISTIDINE KINASE"/>
    <property type="match status" value="1"/>
</dbReference>
<evidence type="ECO:0000256" key="7">
    <source>
        <dbReference type="ARBA" id="ARBA00022777"/>
    </source>
</evidence>
<dbReference type="Gene3D" id="1.10.287.130">
    <property type="match status" value="1"/>
</dbReference>
<protein>
    <recommendedName>
        <fullName evidence="3">histidine kinase</fullName>
        <ecNumber evidence="3">2.7.13.3</ecNumber>
    </recommendedName>
</protein>
<evidence type="ECO:0000256" key="3">
    <source>
        <dbReference type="ARBA" id="ARBA00012438"/>
    </source>
</evidence>
<dbReference type="FunFam" id="3.30.565.10:FF:000006">
    <property type="entry name" value="Sensor histidine kinase WalK"/>
    <property type="match status" value="1"/>
</dbReference>
<dbReference type="InterPro" id="IPR036890">
    <property type="entry name" value="HATPase_C_sf"/>
</dbReference>
<reference evidence="12" key="1">
    <citation type="submission" date="2023-07" db="EMBL/GenBank/DDBJ databases">
        <title>Murine gut Bacillus species.</title>
        <authorList>
            <person name="Gutman E."/>
            <person name="Hashuel R."/>
            <person name="Litvak Y."/>
        </authorList>
    </citation>
    <scope>NUCLEOTIDE SEQUENCE</scope>
    <source>
        <strain evidence="12">RU283</strain>
    </source>
</reference>
<evidence type="ECO:0000256" key="2">
    <source>
        <dbReference type="ARBA" id="ARBA00004651"/>
    </source>
</evidence>
<dbReference type="GO" id="GO:0005886">
    <property type="term" value="C:plasma membrane"/>
    <property type="evidence" value="ECO:0007669"/>
    <property type="project" value="UniProtKB-SubCell"/>
</dbReference>
<accession>A0AA90NYS0</accession>
<dbReference type="Pfam" id="PF02518">
    <property type="entry name" value="HATPase_c"/>
    <property type="match status" value="1"/>
</dbReference>
<keyword evidence="10" id="KW-0472">Membrane</keyword>
<organism evidence="12 13">
    <name type="scientific">Peribacillus simplex</name>
    <dbReference type="NCBI Taxonomy" id="1478"/>
    <lineage>
        <taxon>Bacteria</taxon>
        <taxon>Bacillati</taxon>
        <taxon>Bacillota</taxon>
        <taxon>Bacilli</taxon>
        <taxon>Bacillales</taxon>
        <taxon>Bacillaceae</taxon>
        <taxon>Peribacillus</taxon>
    </lineage>
</organism>
<evidence type="ECO:0000256" key="1">
    <source>
        <dbReference type="ARBA" id="ARBA00000085"/>
    </source>
</evidence>